<evidence type="ECO:0000313" key="1">
    <source>
        <dbReference type="Proteomes" id="UP000887579"/>
    </source>
</evidence>
<accession>A0AC34FRR8</accession>
<dbReference type="WBParaSite" id="ES5_v2.g19945.t1">
    <property type="protein sequence ID" value="ES5_v2.g19945.t1"/>
    <property type="gene ID" value="ES5_v2.g19945"/>
</dbReference>
<protein>
    <submittedName>
        <fullName evidence="2">Uncharacterized protein</fullName>
    </submittedName>
</protein>
<sequence length="212" mass="24101">MVFHVGIAPLCGQMALFNTKNSRIKKSDFREVGKNNLDEIEGMFKRIKSITKTEQLGCAGIYLGSSYGNEIRQKFIQYGLECGFQKVEIIDWETQMFLNAISQTGYLPKNGDTICVLNGKLCYFWHTEEEKFKYHGSANGIFNDKIDITVLADKSKDPNVIIYEANDDIDNQTVIASGYFDDRIMDDIILPMNVDFVLTVKIDTNGIVFVEF</sequence>
<organism evidence="1 2">
    <name type="scientific">Panagrolaimus sp. ES5</name>
    <dbReference type="NCBI Taxonomy" id="591445"/>
    <lineage>
        <taxon>Eukaryota</taxon>
        <taxon>Metazoa</taxon>
        <taxon>Ecdysozoa</taxon>
        <taxon>Nematoda</taxon>
        <taxon>Chromadorea</taxon>
        <taxon>Rhabditida</taxon>
        <taxon>Tylenchina</taxon>
        <taxon>Panagrolaimomorpha</taxon>
        <taxon>Panagrolaimoidea</taxon>
        <taxon>Panagrolaimidae</taxon>
        <taxon>Panagrolaimus</taxon>
    </lineage>
</organism>
<proteinExistence type="predicted"/>
<reference evidence="2" key="1">
    <citation type="submission" date="2022-11" db="UniProtKB">
        <authorList>
            <consortium name="WormBaseParasite"/>
        </authorList>
    </citation>
    <scope>IDENTIFICATION</scope>
</reference>
<name>A0AC34FRR8_9BILA</name>
<evidence type="ECO:0000313" key="2">
    <source>
        <dbReference type="WBParaSite" id="ES5_v2.g19945.t1"/>
    </source>
</evidence>
<dbReference type="Proteomes" id="UP000887579">
    <property type="component" value="Unplaced"/>
</dbReference>